<reference evidence="7 9" key="1">
    <citation type="submission" date="2023-07" db="EMBL/GenBank/DDBJ databases">
        <title>Unpublished Manusciprt.</title>
        <authorList>
            <person name="Aydin F."/>
            <person name="Tarhane S."/>
            <person name="Saticioglu I.B."/>
            <person name="Karakaya E."/>
            <person name="Abay S."/>
            <person name="Guran O."/>
            <person name="Bozkurt E."/>
            <person name="Uzum N."/>
            <person name="Olgun K."/>
            <person name="Jablonski D."/>
        </authorList>
    </citation>
    <scope>NUCLEOTIDE SEQUENCE</scope>
    <source>
        <strain evidence="9">faydin-H75</strain>
        <strain evidence="7">Faydin-H76</strain>
    </source>
</reference>
<evidence type="ECO:0000256" key="5">
    <source>
        <dbReference type="HAMAP-Rule" id="MF_00113"/>
    </source>
</evidence>
<dbReference type="PANTHER" id="PTHR30307">
    <property type="entry name" value="S-ADENOSYLMETHIONINE:TRNA RIBOSYLTRANSFERASE-ISOMERASE"/>
    <property type="match status" value="1"/>
</dbReference>
<keyword evidence="9" id="KW-1185">Reference proteome</keyword>
<evidence type="ECO:0000256" key="4">
    <source>
        <dbReference type="ARBA" id="ARBA00022785"/>
    </source>
</evidence>
<dbReference type="Proteomes" id="UP001240777">
    <property type="component" value="Unassembled WGS sequence"/>
</dbReference>
<dbReference type="Gene3D" id="3.40.1780.10">
    <property type="entry name" value="QueA-like"/>
    <property type="match status" value="2"/>
</dbReference>
<reference evidence="6 8" key="3">
    <citation type="journal article" date="2024" name="Syst. Appl. Microbiol.">
        <title>Helicobacter cappadocius sp. nov., from lizards: The first psychrotrophic Helicobacter species.</title>
        <authorList>
            <person name="Aydin F."/>
            <person name="Tarhane S."/>
            <person name="Karakaya E."/>
            <person name="Abay S."/>
            <person name="Kayman T."/>
            <person name="Guran O."/>
            <person name="Bozkurt E."/>
            <person name="Uzum N."/>
            <person name="Avci A."/>
            <person name="Olgun K."/>
            <person name="Jablonski D."/>
            <person name="Guran C."/>
            <person name="Burcin Saticioglu I."/>
        </authorList>
    </citation>
    <scope>NUCLEOTIDE SEQUENCE [LARGE SCALE GENOMIC DNA]</scope>
    <source>
        <strain evidence="6">Faydin-H75</strain>
        <strain evidence="8">faydin-H76</strain>
    </source>
</reference>
<evidence type="ECO:0000313" key="9">
    <source>
        <dbReference type="Proteomes" id="UP001240777"/>
    </source>
</evidence>
<dbReference type="InterPro" id="IPR042119">
    <property type="entry name" value="QueA_dom2"/>
</dbReference>
<dbReference type="NCBIfam" id="TIGR00113">
    <property type="entry name" value="queA"/>
    <property type="match status" value="1"/>
</dbReference>
<dbReference type="Pfam" id="PF02547">
    <property type="entry name" value="Queuosine_synth"/>
    <property type="match status" value="1"/>
</dbReference>
<dbReference type="RefSeq" id="WP_305517498.1">
    <property type="nucleotide sequence ID" value="NZ_JAUPEV010000011.1"/>
</dbReference>
<keyword evidence="3 5" id="KW-0949">S-adenosyl-L-methionine</keyword>
<accession>A0AA90TA54</accession>
<evidence type="ECO:0000256" key="1">
    <source>
        <dbReference type="ARBA" id="ARBA00022490"/>
    </source>
</evidence>
<dbReference type="Proteomes" id="UP001177258">
    <property type="component" value="Unassembled WGS sequence"/>
</dbReference>
<keyword evidence="4 5" id="KW-0671">Queuosine biosynthesis</keyword>
<dbReference type="NCBIfam" id="NF001140">
    <property type="entry name" value="PRK00147.1"/>
    <property type="match status" value="1"/>
</dbReference>
<dbReference type="HAMAP" id="MF_00113">
    <property type="entry name" value="QueA"/>
    <property type="match status" value="1"/>
</dbReference>
<comment type="subunit">
    <text evidence="5">Monomer.</text>
</comment>
<dbReference type="EMBL" id="JAUPEV010000011">
    <property type="protein sequence ID" value="MDO7253659.1"/>
    <property type="molecule type" value="Genomic_DNA"/>
</dbReference>
<dbReference type="EMBL" id="JAUYZK010000011">
    <property type="protein sequence ID" value="MDP2539587.1"/>
    <property type="molecule type" value="Genomic_DNA"/>
</dbReference>
<dbReference type="GO" id="GO:0008616">
    <property type="term" value="P:tRNA queuosine(34) biosynthetic process"/>
    <property type="evidence" value="ECO:0007669"/>
    <property type="project" value="UniProtKB-UniRule"/>
</dbReference>
<dbReference type="InterPro" id="IPR042118">
    <property type="entry name" value="QueA_dom1"/>
</dbReference>
<dbReference type="AlphaFoldDB" id="A0AA90TA54"/>
<name>A0AA90TA54_9HELI</name>
<proteinExistence type="inferred from homology"/>
<comment type="subcellular location">
    <subcellularLocation>
        <location evidence="5">Cytoplasm</location>
    </subcellularLocation>
</comment>
<sequence length="346" mass="39797">MQEDFLLESYDYFLPKELIANYPATPRESAKLMVYDRKKDEIFHTDFYHIFDFIPQKALVVLNDTKVIKARIYGHKPSGGSLEFLYHREIGQDSYLVQIKGRVKENLRVVFADGYESIIKELREDGYRVVSFFHKDVLLDLKGVLDMLEKIGHTPLPPYIKRVDEKLDLSEYQSVFAKNLGAVAAPTASLHFSDVALERLKTEFSHCFLTLHIGAGTFNAVEAKDIRHHHIHTERLTIPLESMEKIDNAKSILCIGTTALRSVEYYARLKNINKKEDLYAQCDIFLHPGNSVSRVNHLLTNFHLPKSSLIMLVSSMVGVKKCRELYEIAIANQYRFYSYGDGMLIL</sequence>
<dbReference type="EC" id="2.4.99.17" evidence="5"/>
<gene>
    <name evidence="5 7" type="primary">queA</name>
    <name evidence="6" type="ORF">Q5I04_07020</name>
    <name evidence="7" type="ORF">Q5I06_07350</name>
</gene>
<comment type="caution">
    <text evidence="7">The sequence shown here is derived from an EMBL/GenBank/DDBJ whole genome shotgun (WGS) entry which is preliminary data.</text>
</comment>
<evidence type="ECO:0000256" key="3">
    <source>
        <dbReference type="ARBA" id="ARBA00022691"/>
    </source>
</evidence>
<organism evidence="7 8">
    <name type="scientific">Helicobacter cappadocius</name>
    <dbReference type="NCBI Taxonomy" id="3063998"/>
    <lineage>
        <taxon>Bacteria</taxon>
        <taxon>Pseudomonadati</taxon>
        <taxon>Campylobacterota</taxon>
        <taxon>Epsilonproteobacteria</taxon>
        <taxon>Campylobacterales</taxon>
        <taxon>Helicobacteraceae</taxon>
        <taxon>Helicobacter</taxon>
    </lineage>
</organism>
<comment type="catalytic activity">
    <reaction evidence="5">
        <text>7-aminomethyl-7-carbaguanosine(34) in tRNA + S-adenosyl-L-methionine = epoxyqueuosine(34) in tRNA + adenine + L-methionine + 2 H(+)</text>
        <dbReference type="Rhea" id="RHEA:32155"/>
        <dbReference type="Rhea" id="RHEA-COMP:10342"/>
        <dbReference type="Rhea" id="RHEA-COMP:18582"/>
        <dbReference type="ChEBI" id="CHEBI:15378"/>
        <dbReference type="ChEBI" id="CHEBI:16708"/>
        <dbReference type="ChEBI" id="CHEBI:57844"/>
        <dbReference type="ChEBI" id="CHEBI:59789"/>
        <dbReference type="ChEBI" id="CHEBI:82833"/>
        <dbReference type="ChEBI" id="CHEBI:194443"/>
        <dbReference type="EC" id="2.4.99.17"/>
    </reaction>
</comment>
<protein>
    <recommendedName>
        <fullName evidence="5">S-adenosylmethionine:tRNA ribosyltransferase-isomerase</fullName>
        <ecNumber evidence="5">2.4.99.17</ecNumber>
    </recommendedName>
    <alternativeName>
        <fullName evidence="5">Queuosine biosynthesis protein QueA</fullName>
    </alternativeName>
</protein>
<keyword evidence="1 5" id="KW-0963">Cytoplasm</keyword>
<evidence type="ECO:0000313" key="7">
    <source>
        <dbReference type="EMBL" id="MDP2539587.1"/>
    </source>
</evidence>
<comment type="similarity">
    <text evidence="5">Belongs to the QueA family.</text>
</comment>
<dbReference type="Gene3D" id="2.40.10.240">
    <property type="entry name" value="QueA-like"/>
    <property type="match status" value="1"/>
</dbReference>
<comment type="function">
    <text evidence="5">Transfers and isomerizes the ribose moiety from AdoMet to the 7-aminomethyl group of 7-deazaguanine (preQ1-tRNA) to give epoxyqueuosine (oQ-tRNA).</text>
</comment>
<dbReference type="SUPFAM" id="SSF111337">
    <property type="entry name" value="QueA-like"/>
    <property type="match status" value="1"/>
</dbReference>
<comment type="pathway">
    <text evidence="5">tRNA modification; tRNA-queuosine biosynthesis.</text>
</comment>
<dbReference type="GO" id="GO:0005737">
    <property type="term" value="C:cytoplasm"/>
    <property type="evidence" value="ECO:0007669"/>
    <property type="project" value="UniProtKB-SubCell"/>
</dbReference>
<dbReference type="GO" id="GO:0051075">
    <property type="term" value="F:S-adenosylmethionine:tRNA ribosyltransferase-isomerase activity"/>
    <property type="evidence" value="ECO:0007669"/>
    <property type="project" value="UniProtKB-EC"/>
</dbReference>
<evidence type="ECO:0000313" key="8">
    <source>
        <dbReference type="Proteomes" id="UP001177258"/>
    </source>
</evidence>
<dbReference type="InterPro" id="IPR003699">
    <property type="entry name" value="QueA"/>
</dbReference>
<keyword evidence="7" id="KW-0328">Glycosyltransferase</keyword>
<dbReference type="InterPro" id="IPR036100">
    <property type="entry name" value="QueA_sf"/>
</dbReference>
<evidence type="ECO:0000256" key="2">
    <source>
        <dbReference type="ARBA" id="ARBA00022679"/>
    </source>
</evidence>
<reference evidence="6" key="2">
    <citation type="submission" date="2023-07" db="EMBL/GenBank/DDBJ databases">
        <authorList>
            <person name="Aydin F."/>
            <person name="Tarhane S."/>
            <person name="Saticioglu I.B."/>
            <person name="Karakaya E."/>
            <person name="Abay S."/>
            <person name="Guran O."/>
            <person name="Bozkurt E."/>
            <person name="Uzum N."/>
            <person name="Olgun K."/>
            <person name="Jablonski D."/>
        </authorList>
    </citation>
    <scope>NUCLEOTIDE SEQUENCE</scope>
    <source>
        <strain evidence="6">Faydin-H75</strain>
    </source>
</reference>
<dbReference type="PANTHER" id="PTHR30307:SF0">
    <property type="entry name" value="S-ADENOSYLMETHIONINE:TRNA RIBOSYLTRANSFERASE-ISOMERASE"/>
    <property type="match status" value="1"/>
</dbReference>
<evidence type="ECO:0000313" key="6">
    <source>
        <dbReference type="EMBL" id="MDO7253659.1"/>
    </source>
</evidence>
<keyword evidence="2 5" id="KW-0808">Transferase</keyword>